<accession>A0ABV2ZQW6</accession>
<evidence type="ECO:0000259" key="3">
    <source>
        <dbReference type="Pfam" id="PF23636"/>
    </source>
</evidence>
<sequence length="164" mass="17101">MSDQTHSNPSPSHSHAPPVWDPSHQGTGTPGRTPPPAARVGPAAGGVLFAGVLMFVSGILAVFQGIAAISDDDVYARVGDYVYEMNLTGWGWVLLIVGVVAAVTGWGLLKGAESAEWARISGIVLASLSLILQFLFLPYAPVWALVQIAIAVFVIWALAAPSVA</sequence>
<gene>
    <name evidence="4" type="ORF">AB0E89_29860</name>
</gene>
<organism evidence="4 5">
    <name type="scientific">Streptomyces sp. 900129855</name>
    <dbReference type="NCBI Taxonomy" id="3155129"/>
    <lineage>
        <taxon>Bacteria</taxon>
        <taxon>Bacillati</taxon>
        <taxon>Actinomycetota</taxon>
        <taxon>Actinomycetes</taxon>
        <taxon>Kitasatosporales</taxon>
        <taxon>Streptomycetaceae</taxon>
        <taxon>Streptomyces</taxon>
    </lineage>
</organism>
<feature type="region of interest" description="Disordered" evidence="1">
    <location>
        <begin position="1"/>
        <end position="37"/>
    </location>
</feature>
<dbReference type="InterPro" id="IPR055568">
    <property type="entry name" value="DUF7144"/>
</dbReference>
<reference evidence="4 5" key="1">
    <citation type="submission" date="2024-06" db="EMBL/GenBank/DDBJ databases">
        <title>The Natural Products Discovery Center: Release of the First 8490 Sequenced Strains for Exploring Actinobacteria Biosynthetic Diversity.</title>
        <authorList>
            <person name="Kalkreuter E."/>
            <person name="Kautsar S.A."/>
            <person name="Yang D."/>
            <person name="Bader C.D."/>
            <person name="Teijaro C.N."/>
            <person name="Fluegel L."/>
            <person name="Davis C.M."/>
            <person name="Simpson J.R."/>
            <person name="Lauterbach L."/>
            <person name="Steele A.D."/>
            <person name="Gui C."/>
            <person name="Meng S."/>
            <person name="Li G."/>
            <person name="Viehrig K."/>
            <person name="Ye F."/>
            <person name="Su P."/>
            <person name="Kiefer A.F."/>
            <person name="Nichols A."/>
            <person name="Cepeda A.J."/>
            <person name="Yan W."/>
            <person name="Fan B."/>
            <person name="Jiang Y."/>
            <person name="Adhikari A."/>
            <person name="Zheng C.-J."/>
            <person name="Schuster L."/>
            <person name="Cowan T.M."/>
            <person name="Smanski M.J."/>
            <person name="Chevrette M.G."/>
            <person name="De Carvalho L.P.S."/>
            <person name="Shen B."/>
        </authorList>
    </citation>
    <scope>NUCLEOTIDE SEQUENCE [LARGE SCALE GENOMIC DNA]</scope>
    <source>
        <strain evidence="4 5">NPDC033843</strain>
    </source>
</reference>
<keyword evidence="2" id="KW-0472">Membrane</keyword>
<evidence type="ECO:0000313" key="5">
    <source>
        <dbReference type="Proteomes" id="UP001550739"/>
    </source>
</evidence>
<feature type="transmembrane region" description="Helical" evidence="2">
    <location>
        <begin position="142"/>
        <end position="160"/>
    </location>
</feature>
<keyword evidence="5" id="KW-1185">Reference proteome</keyword>
<evidence type="ECO:0000313" key="4">
    <source>
        <dbReference type="EMBL" id="MEU3784698.1"/>
    </source>
</evidence>
<feature type="transmembrane region" description="Helical" evidence="2">
    <location>
        <begin position="89"/>
        <end position="109"/>
    </location>
</feature>
<protein>
    <recommendedName>
        <fullName evidence="3">DUF7144 domain-containing protein</fullName>
    </recommendedName>
</protein>
<name>A0ABV2ZQW6_9ACTN</name>
<feature type="compositionally biased region" description="Low complexity" evidence="1">
    <location>
        <begin position="1"/>
        <end position="18"/>
    </location>
</feature>
<keyword evidence="2" id="KW-0812">Transmembrane</keyword>
<feature type="domain" description="DUF7144" evidence="3">
    <location>
        <begin position="47"/>
        <end position="160"/>
    </location>
</feature>
<comment type="caution">
    <text evidence="4">The sequence shown here is derived from an EMBL/GenBank/DDBJ whole genome shotgun (WGS) entry which is preliminary data.</text>
</comment>
<feature type="transmembrane region" description="Helical" evidence="2">
    <location>
        <begin position="47"/>
        <end position="69"/>
    </location>
</feature>
<dbReference type="Proteomes" id="UP001550739">
    <property type="component" value="Unassembled WGS sequence"/>
</dbReference>
<keyword evidence="2" id="KW-1133">Transmembrane helix</keyword>
<proteinExistence type="predicted"/>
<evidence type="ECO:0000256" key="1">
    <source>
        <dbReference type="SAM" id="MobiDB-lite"/>
    </source>
</evidence>
<evidence type="ECO:0000256" key="2">
    <source>
        <dbReference type="SAM" id="Phobius"/>
    </source>
</evidence>
<dbReference type="Pfam" id="PF23636">
    <property type="entry name" value="DUF7144"/>
    <property type="match status" value="1"/>
</dbReference>
<dbReference type="RefSeq" id="WP_361706179.1">
    <property type="nucleotide sequence ID" value="NZ_JBEZVE010000017.1"/>
</dbReference>
<feature type="transmembrane region" description="Helical" evidence="2">
    <location>
        <begin position="116"/>
        <end position="136"/>
    </location>
</feature>
<dbReference type="EMBL" id="JBEZVE010000017">
    <property type="protein sequence ID" value="MEU3784698.1"/>
    <property type="molecule type" value="Genomic_DNA"/>
</dbReference>